<dbReference type="PANTHER" id="PTHR11839">
    <property type="entry name" value="UDP/ADP-SUGAR PYROPHOSPHATASE"/>
    <property type="match status" value="1"/>
</dbReference>
<evidence type="ECO:0000313" key="5">
    <source>
        <dbReference type="Proteomes" id="UP001320766"/>
    </source>
</evidence>
<evidence type="ECO:0000313" key="4">
    <source>
        <dbReference type="EMBL" id="MCP2350030.1"/>
    </source>
</evidence>
<comment type="cofactor">
    <cofactor evidence="1">
        <name>Mg(2+)</name>
        <dbReference type="ChEBI" id="CHEBI:18420"/>
    </cofactor>
</comment>
<dbReference type="InterPro" id="IPR000086">
    <property type="entry name" value="NUDIX_hydrolase_dom"/>
</dbReference>
<feature type="domain" description="Nudix hydrolase" evidence="3">
    <location>
        <begin position="53"/>
        <end position="156"/>
    </location>
</feature>
<sequence length="184" mass="20801">MTGADGSTIRQITTKVVYSNPWMTVREDEVERPDGSRGLYAYIDKPDFVLVMPWENGGFHLVEEYRYPVRRRTWSFPQGSAQASTLEEEARLELAEETGLRAAHWRWLGALDNAHGVATQRMHAYLATGLEAGPPRREHTEQDMRQRWVSRAEFEKMVRAGEVTDSGSVAAYTLLLMSGGLPDS</sequence>
<organism evidence="4 5">
    <name type="scientific">Nonomuraea roseoviolacea subsp. carminata</name>
    <dbReference type="NCBI Taxonomy" id="160689"/>
    <lineage>
        <taxon>Bacteria</taxon>
        <taxon>Bacillati</taxon>
        <taxon>Actinomycetota</taxon>
        <taxon>Actinomycetes</taxon>
        <taxon>Streptosporangiales</taxon>
        <taxon>Streptosporangiaceae</taxon>
        <taxon>Nonomuraea</taxon>
    </lineage>
</organism>
<proteinExistence type="predicted"/>
<dbReference type="EMBL" id="JAMZEC010000001">
    <property type="protein sequence ID" value="MCP2350030.1"/>
    <property type="molecule type" value="Genomic_DNA"/>
</dbReference>
<dbReference type="Gene3D" id="3.90.79.10">
    <property type="entry name" value="Nucleoside Triphosphate Pyrophosphohydrolase"/>
    <property type="match status" value="1"/>
</dbReference>
<evidence type="ECO:0000256" key="2">
    <source>
        <dbReference type="ARBA" id="ARBA00022801"/>
    </source>
</evidence>
<dbReference type="InterPro" id="IPR015797">
    <property type="entry name" value="NUDIX_hydrolase-like_dom_sf"/>
</dbReference>
<dbReference type="CDD" id="cd24161">
    <property type="entry name" value="NUDIX_ADPRase_Ndx2"/>
    <property type="match status" value="1"/>
</dbReference>
<dbReference type="PANTHER" id="PTHR11839:SF18">
    <property type="entry name" value="NUDIX HYDROLASE DOMAIN-CONTAINING PROTEIN"/>
    <property type="match status" value="1"/>
</dbReference>
<evidence type="ECO:0000259" key="3">
    <source>
        <dbReference type="Pfam" id="PF00293"/>
    </source>
</evidence>
<gene>
    <name evidence="4" type="ORF">HD595_006152</name>
</gene>
<protein>
    <submittedName>
        <fullName evidence="4">8-oxo-dGTP pyrophosphatase MutT (NUDIX family)</fullName>
    </submittedName>
</protein>
<comment type="caution">
    <text evidence="4">The sequence shown here is derived from an EMBL/GenBank/DDBJ whole genome shotgun (WGS) entry which is preliminary data.</text>
</comment>
<evidence type="ECO:0000256" key="1">
    <source>
        <dbReference type="ARBA" id="ARBA00001946"/>
    </source>
</evidence>
<dbReference type="RefSeq" id="WP_253775069.1">
    <property type="nucleotide sequence ID" value="NZ_BAAAVE010000060.1"/>
</dbReference>
<dbReference type="SUPFAM" id="SSF55811">
    <property type="entry name" value="Nudix"/>
    <property type="match status" value="1"/>
</dbReference>
<name>A0ABT1K7R9_9ACTN</name>
<accession>A0ABT1K7R9</accession>
<reference evidence="4 5" key="1">
    <citation type="submission" date="2022-06" db="EMBL/GenBank/DDBJ databases">
        <title>Sequencing the genomes of 1000 actinobacteria strains.</title>
        <authorList>
            <person name="Klenk H.-P."/>
        </authorList>
    </citation>
    <scope>NUCLEOTIDE SEQUENCE [LARGE SCALE GENOMIC DNA]</scope>
    <source>
        <strain evidence="4 5">DSM 44170</strain>
    </source>
</reference>
<dbReference type="Pfam" id="PF00293">
    <property type="entry name" value="NUDIX"/>
    <property type="match status" value="1"/>
</dbReference>
<keyword evidence="5" id="KW-1185">Reference proteome</keyword>
<dbReference type="Proteomes" id="UP001320766">
    <property type="component" value="Unassembled WGS sequence"/>
</dbReference>
<keyword evidence="2" id="KW-0378">Hydrolase</keyword>